<dbReference type="AlphaFoldDB" id="A0AAD1VU28"/>
<comment type="subcellular location">
    <subcellularLocation>
        <location evidence="1">Secreted</location>
    </subcellularLocation>
</comment>
<evidence type="ECO:0000256" key="8">
    <source>
        <dbReference type="SAM" id="SignalP"/>
    </source>
</evidence>
<evidence type="ECO:0000256" key="6">
    <source>
        <dbReference type="ARBA" id="ARBA00023180"/>
    </source>
</evidence>
<feature type="compositionally biased region" description="Basic residues" evidence="7">
    <location>
        <begin position="333"/>
        <end position="345"/>
    </location>
</feature>
<dbReference type="GO" id="GO:0060255">
    <property type="term" value="P:regulation of macromolecule metabolic process"/>
    <property type="evidence" value="ECO:0007669"/>
    <property type="project" value="UniProtKB-ARBA"/>
</dbReference>
<dbReference type="InterPro" id="IPR046350">
    <property type="entry name" value="Cystatin_sf"/>
</dbReference>
<keyword evidence="11" id="KW-1185">Reference proteome</keyword>
<dbReference type="GO" id="GO:0005615">
    <property type="term" value="C:extracellular space"/>
    <property type="evidence" value="ECO:0007669"/>
    <property type="project" value="InterPro"/>
</dbReference>
<dbReference type="PANTHER" id="PTHR13814:SF10">
    <property type="entry name" value="FETUIN-B"/>
    <property type="match status" value="1"/>
</dbReference>
<dbReference type="InterPro" id="IPR025764">
    <property type="entry name" value="Cystatin_Fetuin_B"/>
</dbReference>
<evidence type="ECO:0000259" key="9">
    <source>
        <dbReference type="PROSITE" id="PS51530"/>
    </source>
</evidence>
<dbReference type="InterPro" id="IPR050735">
    <property type="entry name" value="Kininogen_Fetuin_HRG"/>
</dbReference>
<dbReference type="EMBL" id="OW240913">
    <property type="protein sequence ID" value="CAH2247831.1"/>
    <property type="molecule type" value="Genomic_DNA"/>
</dbReference>
<feature type="compositionally biased region" description="Pro residues" evidence="7">
    <location>
        <begin position="430"/>
        <end position="441"/>
    </location>
</feature>
<keyword evidence="2" id="KW-0964">Secreted</keyword>
<feature type="domain" description="Cystatin fetuin-B-type" evidence="9">
    <location>
        <begin position="22"/>
        <end position="135"/>
    </location>
</feature>
<evidence type="ECO:0000256" key="2">
    <source>
        <dbReference type="ARBA" id="ARBA00022525"/>
    </source>
</evidence>
<dbReference type="PANTHER" id="PTHR13814">
    <property type="entry name" value="FETUIN"/>
    <property type="match status" value="1"/>
</dbReference>
<reference evidence="10" key="1">
    <citation type="submission" date="2022-03" db="EMBL/GenBank/DDBJ databases">
        <authorList>
            <person name="Alioto T."/>
            <person name="Alioto T."/>
            <person name="Gomez Garrido J."/>
        </authorList>
    </citation>
    <scope>NUCLEOTIDE SEQUENCE</scope>
</reference>
<dbReference type="SUPFAM" id="SSF54403">
    <property type="entry name" value="Cystatin/monellin"/>
    <property type="match status" value="2"/>
</dbReference>
<keyword evidence="3 8" id="KW-0732">Signal</keyword>
<dbReference type="FunFam" id="3.10.450.10:FF:000005">
    <property type="entry name" value="Histidine-rich glycoprotein"/>
    <property type="match status" value="1"/>
</dbReference>
<dbReference type="PROSITE" id="PS01255">
    <property type="entry name" value="FETUIN_2"/>
    <property type="match status" value="1"/>
</dbReference>
<dbReference type="InterPro" id="IPR000010">
    <property type="entry name" value="Cystatin_dom"/>
</dbReference>
<proteinExistence type="predicted"/>
<feature type="compositionally biased region" description="Basic and acidic residues" evidence="7">
    <location>
        <begin position="263"/>
        <end position="277"/>
    </location>
</feature>
<name>A0AAD1VU28_PELCU</name>
<keyword evidence="4" id="KW-0677">Repeat</keyword>
<evidence type="ECO:0000256" key="4">
    <source>
        <dbReference type="ARBA" id="ARBA00022737"/>
    </source>
</evidence>
<organism evidence="10 11">
    <name type="scientific">Pelobates cultripes</name>
    <name type="common">Western spadefoot toad</name>
    <dbReference type="NCBI Taxonomy" id="61616"/>
    <lineage>
        <taxon>Eukaryota</taxon>
        <taxon>Metazoa</taxon>
        <taxon>Chordata</taxon>
        <taxon>Craniata</taxon>
        <taxon>Vertebrata</taxon>
        <taxon>Euteleostomi</taxon>
        <taxon>Amphibia</taxon>
        <taxon>Batrachia</taxon>
        <taxon>Anura</taxon>
        <taxon>Pelobatoidea</taxon>
        <taxon>Pelobatidae</taxon>
        <taxon>Pelobates</taxon>
    </lineage>
</organism>
<keyword evidence="5" id="KW-1015">Disulfide bond</keyword>
<keyword evidence="6" id="KW-0325">Glycoprotein</keyword>
<evidence type="ECO:0000313" key="10">
    <source>
        <dbReference type="EMBL" id="CAH2247831.1"/>
    </source>
</evidence>
<dbReference type="GO" id="GO:0004869">
    <property type="term" value="F:cysteine-type endopeptidase inhibitor activity"/>
    <property type="evidence" value="ECO:0007669"/>
    <property type="project" value="InterPro"/>
</dbReference>
<feature type="signal peptide" evidence="8">
    <location>
        <begin position="1"/>
        <end position="18"/>
    </location>
</feature>
<evidence type="ECO:0000256" key="7">
    <source>
        <dbReference type="SAM" id="MobiDB-lite"/>
    </source>
</evidence>
<feature type="compositionally biased region" description="Basic and acidic residues" evidence="7">
    <location>
        <begin position="313"/>
        <end position="332"/>
    </location>
</feature>
<gene>
    <name evidence="10" type="ORF">PECUL_23A048010</name>
</gene>
<dbReference type="CDD" id="cd00042">
    <property type="entry name" value="CY"/>
    <property type="match status" value="2"/>
</dbReference>
<dbReference type="InterPro" id="IPR001363">
    <property type="entry name" value="Prot_inh_fetuin_CS"/>
</dbReference>
<accession>A0AAD1VU28</accession>
<protein>
    <submittedName>
        <fullName evidence="10">Fetuin-B</fullName>
    </submittedName>
</protein>
<dbReference type="SMART" id="SM00043">
    <property type="entry name" value="CY"/>
    <property type="match status" value="2"/>
</dbReference>
<dbReference type="PROSITE" id="PS51530">
    <property type="entry name" value="CYSTATIN_FETUIN_B"/>
    <property type="match status" value="1"/>
</dbReference>
<evidence type="ECO:0000256" key="5">
    <source>
        <dbReference type="ARBA" id="ARBA00023157"/>
    </source>
</evidence>
<evidence type="ECO:0000313" key="11">
    <source>
        <dbReference type="Proteomes" id="UP001295444"/>
    </source>
</evidence>
<dbReference type="Proteomes" id="UP001295444">
    <property type="component" value="Chromosome 02"/>
</dbReference>
<dbReference type="Pfam" id="PF00031">
    <property type="entry name" value="Cystatin"/>
    <property type="match status" value="2"/>
</dbReference>
<evidence type="ECO:0000256" key="1">
    <source>
        <dbReference type="ARBA" id="ARBA00004613"/>
    </source>
</evidence>
<feature type="chain" id="PRO_5042001306" evidence="8">
    <location>
        <begin position="19"/>
        <end position="441"/>
    </location>
</feature>
<dbReference type="Gene3D" id="3.10.450.10">
    <property type="match status" value="2"/>
</dbReference>
<evidence type="ECO:0000256" key="3">
    <source>
        <dbReference type="ARBA" id="ARBA00022729"/>
    </source>
</evidence>
<feature type="region of interest" description="Disordered" evidence="7">
    <location>
        <begin position="263"/>
        <end position="441"/>
    </location>
</feature>
<feature type="compositionally biased region" description="Basic residues" evidence="7">
    <location>
        <begin position="278"/>
        <end position="312"/>
    </location>
</feature>
<sequence>MTLAVLILVSTQLLFSKAAPTQSPEPPLASIPCNDPGAEAAADLSLRELNADRREGFVLGLKRITNAQEQFQENVGSVYYLALDVLETQCHVLSRENWKDCQPKRPYEAVHGECKVIFHINKPMRIVHLYSYDCTLKPVTPPFIGCPGCPIARPLNDTKFQDIAKLGLEKFNNNSNSFKYFILEQITKGAVQVIAGAAYHVEFTIKESSCNKTSGDLTVCPPVSCKIAETGYCKSRGIAHWSAPNNPSVTITCNLFKAEDTVGEEQTHQNGHTDQHQHGKKGEKHDGHTHHEHNHKHGRKHDHKNGHKHHHDGHKDGHKHDHESSESHEHDHQHQHHECHRKGRTIGKITYLPSGEDSTAIPVTEGKEGTKPLNGAKPSLPDGQTHPSIARPGLIHIPKPYIRPFPKNPSTSDQCPGKDKYNEPLVDPVPAIPEVPAPIPK</sequence>